<dbReference type="Proteomes" id="UP000572680">
    <property type="component" value="Unassembled WGS sequence"/>
</dbReference>
<protein>
    <submittedName>
        <fullName evidence="1">Uncharacterized protein</fullName>
    </submittedName>
</protein>
<dbReference type="EMBL" id="JACJIA010000003">
    <property type="protein sequence ID" value="MBA8950881.1"/>
    <property type="molecule type" value="Genomic_DNA"/>
</dbReference>
<dbReference type="RefSeq" id="WP_182843298.1">
    <property type="nucleotide sequence ID" value="NZ_BAAALP010000039.1"/>
</dbReference>
<dbReference type="AlphaFoldDB" id="A0A7W3LMI7"/>
<sequence length="149" mass="16871">MTPAEEAEYHRANAERYAEHMDSAAPVQLDRVVSTRFAAEELQQVKEFATEAGISVSELIRRATVAYITAATEETATAEPSVPAHAVLQLLHDYGVEVNEVELRQQRRLQRKLSDLRRWAEEQHVSLHVLHTGETAGVWRFTHEETAEP</sequence>
<evidence type="ECO:0000313" key="1">
    <source>
        <dbReference type="EMBL" id="MBA8950881.1"/>
    </source>
</evidence>
<accession>A0A7W3LMI7</accession>
<evidence type="ECO:0000313" key="2">
    <source>
        <dbReference type="Proteomes" id="UP000572680"/>
    </source>
</evidence>
<keyword evidence="2" id="KW-1185">Reference proteome</keyword>
<organism evidence="1 2">
    <name type="scientific">Actinomadura namibiensis</name>
    <dbReference type="NCBI Taxonomy" id="182080"/>
    <lineage>
        <taxon>Bacteria</taxon>
        <taxon>Bacillati</taxon>
        <taxon>Actinomycetota</taxon>
        <taxon>Actinomycetes</taxon>
        <taxon>Streptosporangiales</taxon>
        <taxon>Thermomonosporaceae</taxon>
        <taxon>Actinomadura</taxon>
    </lineage>
</organism>
<reference evidence="1 2" key="1">
    <citation type="submission" date="2020-08" db="EMBL/GenBank/DDBJ databases">
        <title>Genomic Encyclopedia of Type Strains, Phase IV (KMG-IV): sequencing the most valuable type-strain genomes for metagenomic binning, comparative biology and taxonomic classification.</title>
        <authorList>
            <person name="Goeker M."/>
        </authorList>
    </citation>
    <scope>NUCLEOTIDE SEQUENCE [LARGE SCALE GENOMIC DNA]</scope>
    <source>
        <strain evidence="1 2">DSM 44197</strain>
    </source>
</reference>
<dbReference type="InterPro" id="IPR053842">
    <property type="entry name" value="NikA-like"/>
</dbReference>
<dbReference type="Pfam" id="PF21983">
    <property type="entry name" value="NikA-like"/>
    <property type="match status" value="1"/>
</dbReference>
<name>A0A7W3LMI7_ACTNM</name>
<proteinExistence type="predicted"/>
<comment type="caution">
    <text evidence="1">The sequence shown here is derived from an EMBL/GenBank/DDBJ whole genome shotgun (WGS) entry which is preliminary data.</text>
</comment>
<gene>
    <name evidence="1" type="ORF">HNR61_002512</name>
</gene>